<feature type="transmembrane region" description="Helical" evidence="1">
    <location>
        <begin position="66"/>
        <end position="83"/>
    </location>
</feature>
<accession>A0A4Y2IAH6</accession>
<keyword evidence="1" id="KW-1133">Transmembrane helix</keyword>
<keyword evidence="1" id="KW-0472">Membrane</keyword>
<organism evidence="2 3">
    <name type="scientific">Araneus ventricosus</name>
    <name type="common">Orbweaver spider</name>
    <name type="synonym">Epeira ventricosa</name>
    <dbReference type="NCBI Taxonomy" id="182803"/>
    <lineage>
        <taxon>Eukaryota</taxon>
        <taxon>Metazoa</taxon>
        <taxon>Ecdysozoa</taxon>
        <taxon>Arthropoda</taxon>
        <taxon>Chelicerata</taxon>
        <taxon>Arachnida</taxon>
        <taxon>Araneae</taxon>
        <taxon>Araneomorphae</taxon>
        <taxon>Entelegynae</taxon>
        <taxon>Araneoidea</taxon>
        <taxon>Araneidae</taxon>
        <taxon>Araneus</taxon>
    </lineage>
</organism>
<sequence length="103" mass="12156">MTSESSPHFPNIHSISTRRHWVLNVRFNVHQMRRIFSRIGLRTHNPGRPLPPIPPPYHRDFFNKMGNMRFVWLGIILLGLFYLRNGGAKRYACGRYISSNHSR</sequence>
<dbReference type="AlphaFoldDB" id="A0A4Y2IAH6"/>
<dbReference type="EMBL" id="BGPR01002472">
    <property type="protein sequence ID" value="GBM74056.1"/>
    <property type="molecule type" value="Genomic_DNA"/>
</dbReference>
<evidence type="ECO:0000256" key="1">
    <source>
        <dbReference type="SAM" id="Phobius"/>
    </source>
</evidence>
<evidence type="ECO:0000313" key="3">
    <source>
        <dbReference type="Proteomes" id="UP000499080"/>
    </source>
</evidence>
<evidence type="ECO:0000313" key="2">
    <source>
        <dbReference type="EMBL" id="GBM74056.1"/>
    </source>
</evidence>
<name>A0A4Y2IAH6_ARAVE</name>
<keyword evidence="3" id="KW-1185">Reference proteome</keyword>
<gene>
    <name evidence="2" type="ORF">AVEN_232333_1</name>
</gene>
<proteinExistence type="predicted"/>
<reference evidence="2 3" key="1">
    <citation type="journal article" date="2019" name="Sci. Rep.">
        <title>Orb-weaving spider Araneus ventricosus genome elucidates the spidroin gene catalogue.</title>
        <authorList>
            <person name="Kono N."/>
            <person name="Nakamura H."/>
            <person name="Ohtoshi R."/>
            <person name="Moran D.A.P."/>
            <person name="Shinohara A."/>
            <person name="Yoshida Y."/>
            <person name="Fujiwara M."/>
            <person name="Mori M."/>
            <person name="Tomita M."/>
            <person name="Arakawa K."/>
        </authorList>
    </citation>
    <scope>NUCLEOTIDE SEQUENCE [LARGE SCALE GENOMIC DNA]</scope>
</reference>
<comment type="caution">
    <text evidence="2">The sequence shown here is derived from an EMBL/GenBank/DDBJ whole genome shotgun (WGS) entry which is preliminary data.</text>
</comment>
<dbReference type="Proteomes" id="UP000499080">
    <property type="component" value="Unassembled WGS sequence"/>
</dbReference>
<keyword evidence="1" id="KW-0812">Transmembrane</keyword>
<protein>
    <submittedName>
        <fullName evidence="2">Uncharacterized protein</fullName>
    </submittedName>
</protein>